<dbReference type="EMBL" id="GBXM01083028">
    <property type="protein sequence ID" value="JAH25549.1"/>
    <property type="molecule type" value="Transcribed_RNA"/>
</dbReference>
<dbReference type="AlphaFoldDB" id="A0A0E9R8W3"/>
<protein>
    <submittedName>
        <fullName evidence="3">Uncharacterized protein</fullName>
    </submittedName>
</protein>
<feature type="compositionally biased region" description="Low complexity" evidence="2">
    <location>
        <begin position="102"/>
        <end position="112"/>
    </location>
</feature>
<feature type="coiled-coil region" evidence="1">
    <location>
        <begin position="30"/>
        <end position="64"/>
    </location>
</feature>
<feature type="region of interest" description="Disordered" evidence="2">
    <location>
        <begin position="1"/>
        <end position="24"/>
    </location>
</feature>
<keyword evidence="1" id="KW-0175">Coiled coil</keyword>
<sequence length="118" mass="12844">MEHRSEVTAEVTSDHDSENDGQLFDEKMSCSSCKLQRAKENEEIKRLKLENKQLKDELAQYQGMTNSGCPNACPIQAPNGNNSTDGLLGTRSCGQNEETEAMKGSSGKSASSHRAGYS</sequence>
<feature type="region of interest" description="Disordered" evidence="2">
    <location>
        <begin position="79"/>
        <end position="118"/>
    </location>
</feature>
<reference evidence="3" key="1">
    <citation type="submission" date="2014-11" db="EMBL/GenBank/DDBJ databases">
        <authorList>
            <person name="Amaro Gonzalez C."/>
        </authorList>
    </citation>
    <scope>NUCLEOTIDE SEQUENCE</scope>
</reference>
<evidence type="ECO:0000256" key="2">
    <source>
        <dbReference type="SAM" id="MobiDB-lite"/>
    </source>
</evidence>
<name>A0A0E9R8W3_ANGAN</name>
<evidence type="ECO:0000313" key="3">
    <source>
        <dbReference type="EMBL" id="JAH25549.1"/>
    </source>
</evidence>
<accession>A0A0E9R8W3</accession>
<proteinExistence type="predicted"/>
<evidence type="ECO:0000256" key="1">
    <source>
        <dbReference type="SAM" id="Coils"/>
    </source>
</evidence>
<organism evidence="3">
    <name type="scientific">Anguilla anguilla</name>
    <name type="common">European freshwater eel</name>
    <name type="synonym">Muraena anguilla</name>
    <dbReference type="NCBI Taxonomy" id="7936"/>
    <lineage>
        <taxon>Eukaryota</taxon>
        <taxon>Metazoa</taxon>
        <taxon>Chordata</taxon>
        <taxon>Craniata</taxon>
        <taxon>Vertebrata</taxon>
        <taxon>Euteleostomi</taxon>
        <taxon>Actinopterygii</taxon>
        <taxon>Neopterygii</taxon>
        <taxon>Teleostei</taxon>
        <taxon>Anguilliformes</taxon>
        <taxon>Anguillidae</taxon>
        <taxon>Anguilla</taxon>
    </lineage>
</organism>
<reference evidence="3" key="2">
    <citation type="journal article" date="2015" name="Fish Shellfish Immunol.">
        <title>Early steps in the European eel (Anguilla anguilla)-Vibrio vulnificus interaction in the gills: Role of the RtxA13 toxin.</title>
        <authorList>
            <person name="Callol A."/>
            <person name="Pajuelo D."/>
            <person name="Ebbesson L."/>
            <person name="Teles M."/>
            <person name="MacKenzie S."/>
            <person name="Amaro C."/>
        </authorList>
    </citation>
    <scope>NUCLEOTIDE SEQUENCE</scope>
</reference>